<dbReference type="EMBL" id="KN822087">
    <property type="protein sequence ID" value="KIM58331.1"/>
    <property type="molecule type" value="Genomic_DNA"/>
</dbReference>
<dbReference type="InterPro" id="IPR011990">
    <property type="entry name" value="TPR-like_helical_dom_sf"/>
</dbReference>
<sequence length="917" mass="102624">MLRCLSTVRADLGRLLSSDRTWTPNALRSLYYKQADFDAPTLSTLIALFGSLSTPSRVYESPLLPRIRGVPADHRSYWAFVVRVGSRKVQSGMTLTDSDRFWLMRAALAASQALVEGPHNKASVEKLTILIARARHHYHAIRNRAFHPEVHVPYMKTLLGTRDPRCVAFVAQDVVHVLRAHSSYHPWLLEVLHSLILEYGAVLPNTTRDAIVSALWKCAQDARSLQDTPSHSGNDSSIDTPRSTELLDVTDIARHLSSCWSRRPYSSHPHNLWFVDELRTVLSPSQELSQRWMALTLVALFHSRADTTNDPLVLNDGALDKLQSPATACWRVIFGLAILEKLPKFFGPFSVGNPPLRRTTFRDTLRILYGTWFHVMDTRTVPRDIACAITASFFRLAGIVHDSSLVDGCLALCDLGMLWGLGSSDTFMSAQYVVALLRLHGPNRDMVLRTLDAISSDTQWQRAVLATTLRELAVAESELAFALYGIAERSGRSVGPLHSHELAVSLAQYGALDRAVEFLRDEKMDFSQEQRWTLLAAIIRRIQDDAPRYAPVPILTALADVLLASNPSYRPPETMVHALGQLLLVLCRHGQGRKAVDVVVSTMRVSPGYFNLAAMCRLCRALLQHRQFKCAVRILDTVESLCPVTASRLRTAVAISATRAGATRTVKTLHGRLIPSAEIYLQHRTRTNFNCARSRSGHGTRRSHLSLRLAAFLRTLSPDDPTFNHLLAELLRSGRVLASKRILFHVLPSIPSLTRRTALANVLLSGISQSGRRTTRNGRHVRKILALVEDLVATHGIKPDRVTLNILVRTLLRWRSVFDRMRVRALFDQLVRGGYPAGDAYSSERPPFALGSGASVSTAIPASIPMAVRIGIEEKLDFERHVRPLYRMFVKAFYMRDDVEAARRIIGILKVEERMDE</sequence>
<gene>
    <name evidence="1" type="ORF">SCLCIDRAFT_10246</name>
</gene>
<dbReference type="Proteomes" id="UP000053989">
    <property type="component" value="Unassembled WGS sequence"/>
</dbReference>
<reference evidence="1 2" key="1">
    <citation type="submission" date="2014-04" db="EMBL/GenBank/DDBJ databases">
        <authorList>
            <consortium name="DOE Joint Genome Institute"/>
            <person name="Kuo A."/>
            <person name="Kohler A."/>
            <person name="Nagy L.G."/>
            <person name="Floudas D."/>
            <person name="Copeland A."/>
            <person name="Barry K.W."/>
            <person name="Cichocki N."/>
            <person name="Veneault-Fourrey C."/>
            <person name="LaButti K."/>
            <person name="Lindquist E.A."/>
            <person name="Lipzen A."/>
            <person name="Lundell T."/>
            <person name="Morin E."/>
            <person name="Murat C."/>
            <person name="Sun H."/>
            <person name="Tunlid A."/>
            <person name="Henrissat B."/>
            <person name="Grigoriev I.V."/>
            <person name="Hibbett D.S."/>
            <person name="Martin F."/>
            <person name="Nordberg H.P."/>
            <person name="Cantor M.N."/>
            <person name="Hua S.X."/>
        </authorList>
    </citation>
    <scope>NUCLEOTIDE SEQUENCE [LARGE SCALE GENOMIC DNA]</scope>
    <source>
        <strain evidence="1 2">Foug A</strain>
    </source>
</reference>
<dbReference type="OrthoDB" id="2565179at2759"/>
<reference evidence="2" key="2">
    <citation type="submission" date="2015-01" db="EMBL/GenBank/DDBJ databases">
        <title>Evolutionary Origins and Diversification of the Mycorrhizal Mutualists.</title>
        <authorList>
            <consortium name="DOE Joint Genome Institute"/>
            <consortium name="Mycorrhizal Genomics Consortium"/>
            <person name="Kohler A."/>
            <person name="Kuo A."/>
            <person name="Nagy L.G."/>
            <person name="Floudas D."/>
            <person name="Copeland A."/>
            <person name="Barry K.W."/>
            <person name="Cichocki N."/>
            <person name="Veneault-Fourrey C."/>
            <person name="LaButti K."/>
            <person name="Lindquist E.A."/>
            <person name="Lipzen A."/>
            <person name="Lundell T."/>
            <person name="Morin E."/>
            <person name="Murat C."/>
            <person name="Riley R."/>
            <person name="Ohm R."/>
            <person name="Sun H."/>
            <person name="Tunlid A."/>
            <person name="Henrissat B."/>
            <person name="Grigoriev I.V."/>
            <person name="Hibbett D.S."/>
            <person name="Martin F."/>
        </authorList>
    </citation>
    <scope>NUCLEOTIDE SEQUENCE [LARGE SCALE GENOMIC DNA]</scope>
    <source>
        <strain evidence="2">Foug A</strain>
    </source>
</reference>
<evidence type="ECO:0000313" key="2">
    <source>
        <dbReference type="Proteomes" id="UP000053989"/>
    </source>
</evidence>
<organism evidence="1 2">
    <name type="scientific">Scleroderma citrinum Foug A</name>
    <dbReference type="NCBI Taxonomy" id="1036808"/>
    <lineage>
        <taxon>Eukaryota</taxon>
        <taxon>Fungi</taxon>
        <taxon>Dikarya</taxon>
        <taxon>Basidiomycota</taxon>
        <taxon>Agaricomycotina</taxon>
        <taxon>Agaricomycetes</taxon>
        <taxon>Agaricomycetidae</taxon>
        <taxon>Boletales</taxon>
        <taxon>Sclerodermatineae</taxon>
        <taxon>Sclerodermataceae</taxon>
        <taxon>Scleroderma</taxon>
    </lineage>
</organism>
<dbReference type="AlphaFoldDB" id="A0A0C3DQQ8"/>
<name>A0A0C3DQQ8_9AGAM</name>
<dbReference type="Gene3D" id="1.25.40.10">
    <property type="entry name" value="Tetratricopeptide repeat domain"/>
    <property type="match status" value="1"/>
</dbReference>
<protein>
    <submittedName>
        <fullName evidence="1">Uncharacterized protein</fullName>
    </submittedName>
</protein>
<proteinExistence type="predicted"/>
<keyword evidence="2" id="KW-1185">Reference proteome</keyword>
<evidence type="ECO:0000313" key="1">
    <source>
        <dbReference type="EMBL" id="KIM58331.1"/>
    </source>
</evidence>
<dbReference type="HOGENOM" id="CLU_295789_0_0_1"/>
<dbReference type="STRING" id="1036808.A0A0C3DQQ8"/>
<dbReference type="InParanoid" id="A0A0C3DQQ8"/>
<accession>A0A0C3DQQ8</accession>